<protein>
    <submittedName>
        <fullName evidence="2">Uncharacterized protein</fullName>
    </submittedName>
</protein>
<gene>
    <name evidence="2" type="ORF">J437_LFUL016969</name>
</gene>
<dbReference type="AlphaFoldDB" id="A0A8K0KKT9"/>
<evidence type="ECO:0000313" key="2">
    <source>
        <dbReference type="EMBL" id="KAG8236442.1"/>
    </source>
</evidence>
<reference evidence="2" key="2">
    <citation type="submission" date="2017-10" db="EMBL/GenBank/DDBJ databases">
        <title>Ladona fulva Genome sequencing and assembly.</title>
        <authorList>
            <person name="Murali S."/>
            <person name="Richards S."/>
            <person name="Bandaranaike D."/>
            <person name="Bellair M."/>
            <person name="Blankenburg K."/>
            <person name="Chao H."/>
            <person name="Dinh H."/>
            <person name="Doddapaneni H."/>
            <person name="Dugan-Rocha S."/>
            <person name="Elkadiri S."/>
            <person name="Gnanaolivu R."/>
            <person name="Hernandez B."/>
            <person name="Skinner E."/>
            <person name="Javaid M."/>
            <person name="Lee S."/>
            <person name="Li M."/>
            <person name="Ming W."/>
            <person name="Munidasa M."/>
            <person name="Muniz J."/>
            <person name="Nguyen L."/>
            <person name="Hughes D."/>
            <person name="Osuji N."/>
            <person name="Pu L.-L."/>
            <person name="Puazo M."/>
            <person name="Qu C."/>
            <person name="Quiroz J."/>
            <person name="Raj R."/>
            <person name="Weissenberger G."/>
            <person name="Xin Y."/>
            <person name="Zou X."/>
            <person name="Han Y."/>
            <person name="Worley K."/>
            <person name="Muzny D."/>
            <person name="Gibbs R."/>
        </authorList>
    </citation>
    <scope>NUCLEOTIDE SEQUENCE</scope>
    <source>
        <strain evidence="2">Sampled in the wild</strain>
    </source>
</reference>
<evidence type="ECO:0000313" key="3">
    <source>
        <dbReference type="Proteomes" id="UP000792457"/>
    </source>
</evidence>
<proteinExistence type="predicted"/>
<accession>A0A8K0KKT9</accession>
<keyword evidence="3" id="KW-1185">Reference proteome</keyword>
<dbReference type="EMBL" id="KZ309025">
    <property type="protein sequence ID" value="KAG8236442.1"/>
    <property type="molecule type" value="Genomic_DNA"/>
</dbReference>
<organism evidence="2 3">
    <name type="scientific">Ladona fulva</name>
    <name type="common">Scarce chaser dragonfly</name>
    <name type="synonym">Libellula fulva</name>
    <dbReference type="NCBI Taxonomy" id="123851"/>
    <lineage>
        <taxon>Eukaryota</taxon>
        <taxon>Metazoa</taxon>
        <taxon>Ecdysozoa</taxon>
        <taxon>Arthropoda</taxon>
        <taxon>Hexapoda</taxon>
        <taxon>Insecta</taxon>
        <taxon>Pterygota</taxon>
        <taxon>Palaeoptera</taxon>
        <taxon>Odonata</taxon>
        <taxon>Epiprocta</taxon>
        <taxon>Anisoptera</taxon>
        <taxon>Libelluloidea</taxon>
        <taxon>Libellulidae</taxon>
        <taxon>Ladona</taxon>
    </lineage>
</organism>
<comment type="caution">
    <text evidence="2">The sequence shown here is derived from an EMBL/GenBank/DDBJ whole genome shotgun (WGS) entry which is preliminary data.</text>
</comment>
<feature type="compositionally biased region" description="Polar residues" evidence="1">
    <location>
        <begin position="54"/>
        <end position="84"/>
    </location>
</feature>
<dbReference type="Proteomes" id="UP000792457">
    <property type="component" value="Unassembled WGS sequence"/>
</dbReference>
<reference evidence="2" key="1">
    <citation type="submission" date="2013-04" db="EMBL/GenBank/DDBJ databases">
        <authorList>
            <person name="Qu J."/>
            <person name="Murali S.C."/>
            <person name="Bandaranaike D."/>
            <person name="Bellair M."/>
            <person name="Blankenburg K."/>
            <person name="Chao H."/>
            <person name="Dinh H."/>
            <person name="Doddapaneni H."/>
            <person name="Downs B."/>
            <person name="Dugan-Rocha S."/>
            <person name="Elkadiri S."/>
            <person name="Gnanaolivu R.D."/>
            <person name="Hernandez B."/>
            <person name="Javaid M."/>
            <person name="Jayaseelan J.C."/>
            <person name="Lee S."/>
            <person name="Li M."/>
            <person name="Ming W."/>
            <person name="Munidasa M."/>
            <person name="Muniz J."/>
            <person name="Nguyen L."/>
            <person name="Ongeri F."/>
            <person name="Osuji N."/>
            <person name="Pu L.-L."/>
            <person name="Puazo M."/>
            <person name="Qu C."/>
            <person name="Quiroz J."/>
            <person name="Raj R."/>
            <person name="Weissenberger G."/>
            <person name="Xin Y."/>
            <person name="Zou X."/>
            <person name="Han Y."/>
            <person name="Richards S."/>
            <person name="Worley K."/>
            <person name="Muzny D."/>
            <person name="Gibbs R."/>
        </authorList>
    </citation>
    <scope>NUCLEOTIDE SEQUENCE</scope>
    <source>
        <strain evidence="2">Sampled in the wild</strain>
    </source>
</reference>
<sequence length="273" mass="28641">MHQRLWGRVLKQMEPNFLGTPIVTSVMNSARETTVTVVVSTQESPGANMEEISNDNNPGTSVAENVSQSQVQTKNSEGVVSQTSNRTHKIDASTTMGVLSPSLSVPPVQVPATPLKLQQLLTQTHQQPTVESSSVVVQLPVSAPACSQSDPATISLPSSIPSVLHSQGMPAQPVVVQVGHQGRQQVTCVPSNQNVGLSGQRNQECHLLQPHASLMPSVVVQVAKGAQKVVPTPVVTQSGARVVPILPLYLQPAGGASGGLTAVMNPMPQALFT</sequence>
<feature type="region of interest" description="Disordered" evidence="1">
    <location>
        <begin position="42"/>
        <end position="84"/>
    </location>
</feature>
<evidence type="ECO:0000256" key="1">
    <source>
        <dbReference type="SAM" id="MobiDB-lite"/>
    </source>
</evidence>
<name>A0A8K0KKT9_LADFU</name>